<name>A0A8J6E148_9EUKA</name>
<evidence type="ECO:0000256" key="1">
    <source>
        <dbReference type="SAM" id="MobiDB-lite"/>
    </source>
</evidence>
<reference evidence="2" key="1">
    <citation type="submission" date="2021-05" db="EMBL/GenBank/DDBJ databases">
        <title>A free-living protist that lacks canonical eukaryotic 1 DNA replication and segregation systems.</title>
        <authorList>
            <person name="Salas-Leiva D.E."/>
            <person name="Tromer E.C."/>
            <person name="Curtis B.A."/>
            <person name="Jerlstrom-Hultqvist J."/>
            <person name="Kolisko M."/>
            <person name="Yi Z."/>
            <person name="Salas-Leiva J.S."/>
            <person name="Gallot-Lavallee L."/>
            <person name="Kops G.J.P.L."/>
            <person name="Archibald J.M."/>
            <person name="Simpson A.G.B."/>
            <person name="Roger A.J."/>
        </authorList>
    </citation>
    <scope>NUCLEOTIDE SEQUENCE</scope>
    <source>
        <strain evidence="2">BICM</strain>
    </source>
</reference>
<feature type="region of interest" description="Disordered" evidence="1">
    <location>
        <begin position="49"/>
        <end position="69"/>
    </location>
</feature>
<protein>
    <submittedName>
        <fullName evidence="2">Chromo (CHRromatin Organization MOdifier) domain</fullName>
    </submittedName>
</protein>
<gene>
    <name evidence="2" type="ORF">J8273_5993</name>
</gene>
<organism evidence="2 3">
    <name type="scientific">Carpediemonas membranifera</name>
    <dbReference type="NCBI Taxonomy" id="201153"/>
    <lineage>
        <taxon>Eukaryota</taxon>
        <taxon>Metamonada</taxon>
        <taxon>Carpediemonas-like organisms</taxon>
        <taxon>Carpediemonas</taxon>
    </lineage>
</organism>
<accession>A0A8J6E148</accession>
<dbReference type="AlphaFoldDB" id="A0A8J6E148"/>
<sequence length="684" mass="76912">MDRISQVIQGVTREANDMDFEHCSVSDMDVLVSSVDAFRAVIAEKREVAHSRNNGSDTSINSHGNSHFNARSASTRRHLSLDALTPPRLDTMLPATLWAVMAHGGACIHAAFPSNLWFLCSKAYYAYIDFLSSYEQAAHRNGNDRRYYHRWTFETSTALPLPPTWLRDSVLVRKSAVAAAIHRVSAATQDVPGDIPTLLRHAYSRHFHETLPRAPAVAETCDPVDLLGRLPFLRPSAQNYVDSARSILTDGPPLSMNIELAEGQELPVALHTLLQGTLWAIFMEFADPDLNRTEDDAYEDGVQYWPEDQLPWFLCKKFFFAHQIAERDGAVEVKKATKIIHRMYAGRIYELVTRIWPMFVRIRVPPVVAAYGMATGGLLMVTAKGVYGLNRSVQFIQFDELDSAFSRMRAMTRPARVAFSQCPAIAQFEVRLPIWHKDRLVKRVWMGQGAFMLTAAGLAVAGWDVKYYVGPGANGDRPMFRPVRLPRSFEPDFLVRNQFTVVIESGGRQMIGGMNSVGQLGLGHDNDVNGFVDLPFRVDNLVYGVFDCNFFFRGRQLLFAGHVDSQLTMLGLLPNHTESSYCLTATPLHFPEHVKGLMIHGRGGTHIVLWVGEGRTVYSDGNRVYEADFEVVQASDCEHFKDSYGDWWVAVVRDDDVEFEPCVEPFDTIAFTDVRQVDIDPIVE</sequence>
<evidence type="ECO:0000313" key="3">
    <source>
        <dbReference type="Proteomes" id="UP000717585"/>
    </source>
</evidence>
<proteinExistence type="predicted"/>
<dbReference type="Proteomes" id="UP000717585">
    <property type="component" value="Unassembled WGS sequence"/>
</dbReference>
<evidence type="ECO:0000313" key="2">
    <source>
        <dbReference type="EMBL" id="KAG9392636.1"/>
    </source>
</evidence>
<keyword evidence="3" id="KW-1185">Reference proteome</keyword>
<dbReference type="EMBL" id="JAHDYR010000035">
    <property type="protein sequence ID" value="KAG9392636.1"/>
    <property type="molecule type" value="Genomic_DNA"/>
</dbReference>
<feature type="compositionally biased region" description="Polar residues" evidence="1">
    <location>
        <begin position="51"/>
        <end position="69"/>
    </location>
</feature>
<comment type="caution">
    <text evidence="2">The sequence shown here is derived from an EMBL/GenBank/DDBJ whole genome shotgun (WGS) entry which is preliminary data.</text>
</comment>